<dbReference type="Gene3D" id="6.10.140.2220">
    <property type="match status" value="1"/>
</dbReference>
<dbReference type="PANTHER" id="PTHR46920:SF1">
    <property type="entry name" value="PROTEIN MSS51 HOMOLOG, MITOCHONDRIAL-RELATED"/>
    <property type="match status" value="1"/>
</dbReference>
<evidence type="ECO:0000256" key="3">
    <source>
        <dbReference type="ARBA" id="ARBA00022833"/>
    </source>
</evidence>
<dbReference type="Pfam" id="PF01753">
    <property type="entry name" value="zf-MYND"/>
    <property type="match status" value="1"/>
</dbReference>
<dbReference type="GO" id="GO:0008270">
    <property type="term" value="F:zinc ion binding"/>
    <property type="evidence" value="ECO:0007669"/>
    <property type="project" value="UniProtKB-KW"/>
</dbReference>
<keyword evidence="3" id="KW-0862">Zinc</keyword>
<dbReference type="InterPro" id="IPR002893">
    <property type="entry name" value="Znf_MYND"/>
</dbReference>
<evidence type="ECO:0000259" key="5">
    <source>
        <dbReference type="PROSITE" id="PS50865"/>
    </source>
</evidence>
<dbReference type="SUPFAM" id="SSF144232">
    <property type="entry name" value="HIT/MYND zinc finger-like"/>
    <property type="match status" value="1"/>
</dbReference>
<dbReference type="PANTHER" id="PTHR46920">
    <property type="match status" value="1"/>
</dbReference>
<dbReference type="Pfam" id="PF26632">
    <property type="entry name" value="DUF8205"/>
    <property type="match status" value="1"/>
</dbReference>
<keyword evidence="2 4" id="KW-0863">Zinc-finger</keyword>
<dbReference type="AlphaFoldDB" id="A0AAD6YED9"/>
<keyword evidence="7" id="KW-1185">Reference proteome</keyword>
<name>A0AAD6YED9_9AGAR</name>
<comment type="caution">
    <text evidence="6">The sequence shown here is derived from an EMBL/GenBank/DDBJ whole genome shotgun (WGS) entry which is preliminary data.</text>
</comment>
<gene>
    <name evidence="6" type="ORF">GGX14DRAFT_443524</name>
</gene>
<feature type="domain" description="MYND-type" evidence="5">
    <location>
        <begin position="50"/>
        <end position="93"/>
    </location>
</feature>
<dbReference type="PROSITE" id="PS50865">
    <property type="entry name" value="ZF_MYND_2"/>
    <property type="match status" value="1"/>
</dbReference>
<sequence length="341" mass="38667">MSISTIKDPRDPAIVNRLEATRVQNKKDFKAMAASRQELRAIRATTPKACTKCRKTDRVCPGLTLKTCAKCNDALYCSKECQKADWSLHKKFCEKTEGPGIIKLIDIFSANRVLDHYLQACFILQFDLLYRRTHFDAPFLARVDFGVEPVQIPDFFRIFDGEALPDRPLTGMLQVNGFTPLPSKKCLSPTHREIWLKGRERWREITGHAESEVEEKFAVGLVVFGRADSEHGSVYAINILDAAKNEVRCGEPWRMTSAITGEVTEMPFNIDNCLRFMNKHVRDDHKNQLRLRTQMQPADVQVIRDAAGNVDTPAARLLRAKIAPDPAYCRWLVGPGTPIRP</sequence>
<keyword evidence="1" id="KW-0479">Metal-binding</keyword>
<protein>
    <recommendedName>
        <fullName evidence="5">MYND-type domain-containing protein</fullName>
    </recommendedName>
</protein>
<evidence type="ECO:0000256" key="2">
    <source>
        <dbReference type="ARBA" id="ARBA00022771"/>
    </source>
</evidence>
<evidence type="ECO:0000256" key="4">
    <source>
        <dbReference type="PROSITE-ProRule" id="PRU00134"/>
    </source>
</evidence>
<dbReference type="InterPro" id="IPR058518">
    <property type="entry name" value="DUF8205"/>
</dbReference>
<evidence type="ECO:0000313" key="7">
    <source>
        <dbReference type="Proteomes" id="UP001219525"/>
    </source>
</evidence>
<dbReference type="EMBL" id="JARJCW010000018">
    <property type="protein sequence ID" value="KAJ7214977.1"/>
    <property type="molecule type" value="Genomic_DNA"/>
</dbReference>
<organism evidence="6 7">
    <name type="scientific">Mycena pura</name>
    <dbReference type="NCBI Taxonomy" id="153505"/>
    <lineage>
        <taxon>Eukaryota</taxon>
        <taxon>Fungi</taxon>
        <taxon>Dikarya</taxon>
        <taxon>Basidiomycota</taxon>
        <taxon>Agaricomycotina</taxon>
        <taxon>Agaricomycetes</taxon>
        <taxon>Agaricomycetidae</taxon>
        <taxon>Agaricales</taxon>
        <taxon>Marasmiineae</taxon>
        <taxon>Mycenaceae</taxon>
        <taxon>Mycena</taxon>
    </lineage>
</organism>
<evidence type="ECO:0000313" key="6">
    <source>
        <dbReference type="EMBL" id="KAJ7214977.1"/>
    </source>
</evidence>
<evidence type="ECO:0000256" key="1">
    <source>
        <dbReference type="ARBA" id="ARBA00022723"/>
    </source>
</evidence>
<proteinExistence type="predicted"/>
<dbReference type="InterPro" id="IPR052839">
    <property type="entry name" value="Mito_gene_expr_regulator"/>
</dbReference>
<dbReference type="PROSITE" id="PS01360">
    <property type="entry name" value="ZF_MYND_1"/>
    <property type="match status" value="1"/>
</dbReference>
<accession>A0AAD6YED9</accession>
<dbReference type="Proteomes" id="UP001219525">
    <property type="component" value="Unassembled WGS sequence"/>
</dbReference>
<reference evidence="6" key="1">
    <citation type="submission" date="2023-03" db="EMBL/GenBank/DDBJ databases">
        <title>Massive genome expansion in bonnet fungi (Mycena s.s.) driven by repeated elements and novel gene families across ecological guilds.</title>
        <authorList>
            <consortium name="Lawrence Berkeley National Laboratory"/>
            <person name="Harder C.B."/>
            <person name="Miyauchi S."/>
            <person name="Viragh M."/>
            <person name="Kuo A."/>
            <person name="Thoen E."/>
            <person name="Andreopoulos B."/>
            <person name="Lu D."/>
            <person name="Skrede I."/>
            <person name="Drula E."/>
            <person name="Henrissat B."/>
            <person name="Morin E."/>
            <person name="Kohler A."/>
            <person name="Barry K."/>
            <person name="LaButti K."/>
            <person name="Morin E."/>
            <person name="Salamov A."/>
            <person name="Lipzen A."/>
            <person name="Mereny Z."/>
            <person name="Hegedus B."/>
            <person name="Baldrian P."/>
            <person name="Stursova M."/>
            <person name="Weitz H."/>
            <person name="Taylor A."/>
            <person name="Grigoriev I.V."/>
            <person name="Nagy L.G."/>
            <person name="Martin F."/>
            <person name="Kauserud H."/>
        </authorList>
    </citation>
    <scope>NUCLEOTIDE SEQUENCE</scope>
    <source>
        <strain evidence="6">9144</strain>
    </source>
</reference>